<dbReference type="SUPFAM" id="SSF48019">
    <property type="entry name" value="post-AAA+ oligomerization domain-like"/>
    <property type="match status" value="1"/>
</dbReference>
<accession>M7C7U5</accession>
<evidence type="ECO:0000256" key="1">
    <source>
        <dbReference type="ARBA" id="ARBA00022741"/>
    </source>
</evidence>
<protein>
    <submittedName>
        <fullName evidence="6">ATPase WRNIP1</fullName>
    </submittedName>
</protein>
<dbReference type="FunFam" id="1.10.3710.10:FF:000002">
    <property type="entry name" value="ATPase WRNIP1 isoform 1"/>
    <property type="match status" value="1"/>
</dbReference>
<dbReference type="GO" id="GO:0016887">
    <property type="term" value="F:ATP hydrolysis activity"/>
    <property type="evidence" value="ECO:0007669"/>
    <property type="project" value="InterPro"/>
</dbReference>
<dbReference type="STRING" id="8469.M7C7U5"/>
<dbReference type="FunFam" id="1.10.8.60:FF:000054">
    <property type="entry name" value="ATPase WRNIP1 isoform 1"/>
    <property type="match status" value="1"/>
</dbReference>
<keyword evidence="2" id="KW-0067">ATP-binding</keyword>
<dbReference type="Proteomes" id="UP000031443">
    <property type="component" value="Unassembled WGS sequence"/>
</dbReference>
<evidence type="ECO:0000259" key="3">
    <source>
        <dbReference type="Pfam" id="PF00004"/>
    </source>
</evidence>
<dbReference type="GO" id="GO:0005524">
    <property type="term" value="F:ATP binding"/>
    <property type="evidence" value="ECO:0007669"/>
    <property type="project" value="UniProtKB-KW"/>
</dbReference>
<dbReference type="Pfam" id="PF00004">
    <property type="entry name" value="AAA"/>
    <property type="match status" value="1"/>
</dbReference>
<feature type="domain" description="AAA C-terminal" evidence="5">
    <location>
        <begin position="251"/>
        <end position="342"/>
    </location>
</feature>
<feature type="domain" description="MgsA AAA+ ATPase C-terminal" evidence="4">
    <location>
        <begin position="360"/>
        <end position="475"/>
    </location>
</feature>
<gene>
    <name evidence="6" type="ORF">UY3_06149</name>
</gene>
<dbReference type="Pfam" id="PF12002">
    <property type="entry name" value="MgsA_C"/>
    <property type="match status" value="1"/>
</dbReference>
<dbReference type="InterPro" id="IPR003959">
    <property type="entry name" value="ATPase_AAA_core"/>
</dbReference>
<dbReference type="Gene3D" id="3.40.50.300">
    <property type="entry name" value="P-loop containing nucleotide triphosphate hydrolases"/>
    <property type="match status" value="1"/>
</dbReference>
<keyword evidence="1" id="KW-0547">Nucleotide-binding</keyword>
<dbReference type="PANTHER" id="PTHR13779:SF7">
    <property type="entry name" value="ATPASE WRNIP1"/>
    <property type="match status" value="1"/>
</dbReference>
<evidence type="ECO:0000259" key="4">
    <source>
        <dbReference type="Pfam" id="PF12002"/>
    </source>
</evidence>
<evidence type="ECO:0000256" key="2">
    <source>
        <dbReference type="ARBA" id="ARBA00022840"/>
    </source>
</evidence>
<evidence type="ECO:0000313" key="6">
    <source>
        <dbReference type="EMBL" id="EMP36657.1"/>
    </source>
</evidence>
<evidence type="ECO:0000259" key="5">
    <source>
        <dbReference type="Pfam" id="PF16193"/>
    </source>
</evidence>
<dbReference type="GO" id="GO:0006261">
    <property type="term" value="P:DNA-templated DNA replication"/>
    <property type="evidence" value="ECO:0007669"/>
    <property type="project" value="TreeGrafter"/>
</dbReference>
<dbReference type="PANTHER" id="PTHR13779">
    <property type="entry name" value="WERNER HELICASE-INTERACTING PROTEIN 1 FAMILY MEMBER"/>
    <property type="match status" value="1"/>
</dbReference>
<dbReference type="GO" id="GO:0003677">
    <property type="term" value="F:DNA binding"/>
    <property type="evidence" value="ECO:0007669"/>
    <property type="project" value="InterPro"/>
</dbReference>
<dbReference type="InterPro" id="IPR051314">
    <property type="entry name" value="AAA_ATPase_RarA/MGS1/WRNIP1"/>
</dbReference>
<dbReference type="Gene3D" id="1.20.272.10">
    <property type="match status" value="2"/>
</dbReference>
<dbReference type="Pfam" id="PF16193">
    <property type="entry name" value="AAA_assoc_2"/>
    <property type="match status" value="1"/>
</dbReference>
<dbReference type="Gene3D" id="1.10.8.60">
    <property type="match status" value="1"/>
</dbReference>
<dbReference type="GO" id="GO:0017116">
    <property type="term" value="F:single-stranded DNA helicase activity"/>
    <property type="evidence" value="ECO:0007669"/>
    <property type="project" value="TreeGrafter"/>
</dbReference>
<evidence type="ECO:0000313" key="7">
    <source>
        <dbReference type="Proteomes" id="UP000031443"/>
    </source>
</evidence>
<dbReference type="GO" id="GO:0008047">
    <property type="term" value="F:enzyme activator activity"/>
    <property type="evidence" value="ECO:0007669"/>
    <property type="project" value="TreeGrafter"/>
</dbReference>
<feature type="domain" description="ATPase AAA-type core" evidence="3">
    <location>
        <begin position="102"/>
        <end position="206"/>
    </location>
</feature>
<dbReference type="SUPFAM" id="SSF52540">
    <property type="entry name" value="P-loop containing nucleoside triphosphate hydrolases"/>
    <property type="match status" value="1"/>
</dbReference>
<dbReference type="InterPro" id="IPR021886">
    <property type="entry name" value="MgsA_C"/>
</dbReference>
<dbReference type="InterPro" id="IPR027417">
    <property type="entry name" value="P-loop_NTPase"/>
</dbReference>
<dbReference type="GO" id="GO:0000731">
    <property type="term" value="P:DNA synthesis involved in DNA repair"/>
    <property type="evidence" value="ECO:0007669"/>
    <property type="project" value="TreeGrafter"/>
</dbReference>
<organism evidence="6 7">
    <name type="scientific">Chelonia mydas</name>
    <name type="common">Green sea-turtle</name>
    <name type="synonym">Chelonia agassizi</name>
    <dbReference type="NCBI Taxonomy" id="8469"/>
    <lineage>
        <taxon>Eukaryota</taxon>
        <taxon>Metazoa</taxon>
        <taxon>Chordata</taxon>
        <taxon>Craniata</taxon>
        <taxon>Vertebrata</taxon>
        <taxon>Euteleostomi</taxon>
        <taxon>Archelosauria</taxon>
        <taxon>Testudinata</taxon>
        <taxon>Testudines</taxon>
        <taxon>Cryptodira</taxon>
        <taxon>Durocryptodira</taxon>
        <taxon>Americhelydia</taxon>
        <taxon>Chelonioidea</taxon>
        <taxon>Cheloniidae</taxon>
        <taxon>Chelonia</taxon>
    </lineage>
</organism>
<sequence>MRASSAAEDLERHPVSTSGWHLSLCPLPLFTPPTYATDPPIPVSCLLTMANVRCFGGNEWNSQDQRSEINPLVVDLAGLVKTRQIDCRLLSSRPLYSTPDEKSKTTLAHIIASNSKKNGTRFVTLSATSAKTNDVRDVIKQAENEKRLLKRKTILFIDEIHRFNKSQQDTFLPHVECGTVTLIGATTENPSFQVNSALLSRCRVIVLEKLSVEAMETILMRAIRSLGIRVLVQDEQHTDSANGSGSKRSESPVYIEEKAVSTLAYLCDGDARTGLNGLQLAVQARLTAGKTSHQASTQGCSMDGVFITEDHVKEGLQRSHILYDRAGEEHYNCISALHKSMRGSDENASLYWLARMLEGGLGDPLALTQAVAAYQGCHFIGMPECEVILAQCVVYFARAPKSIEVYSAYSNVKACLRNHQGPLPPVPLHLRNAPTRLMKDLGYGKDYKYNPMYKEPAEQEYLPEALKGVDFFKGQKT</sequence>
<dbReference type="GO" id="GO:0005634">
    <property type="term" value="C:nucleus"/>
    <property type="evidence" value="ECO:0007669"/>
    <property type="project" value="TreeGrafter"/>
</dbReference>
<dbReference type="AlphaFoldDB" id="M7C7U5"/>
<dbReference type="Gene3D" id="1.10.3710.10">
    <property type="entry name" value="DNA polymerase III clamp loader subunits, C-terminal domain"/>
    <property type="match status" value="1"/>
</dbReference>
<dbReference type="CDD" id="cd00009">
    <property type="entry name" value="AAA"/>
    <property type="match status" value="1"/>
</dbReference>
<dbReference type="CDD" id="cd18139">
    <property type="entry name" value="HLD_clamp_RarA"/>
    <property type="match status" value="1"/>
</dbReference>
<proteinExistence type="predicted"/>
<dbReference type="InterPro" id="IPR008921">
    <property type="entry name" value="DNA_pol3_clamp-load_cplx_C"/>
</dbReference>
<dbReference type="eggNOG" id="KOG2028">
    <property type="taxonomic scope" value="Eukaryota"/>
</dbReference>
<reference evidence="7" key="1">
    <citation type="journal article" date="2013" name="Nat. Genet.">
        <title>The draft genomes of soft-shell turtle and green sea turtle yield insights into the development and evolution of the turtle-specific body plan.</title>
        <authorList>
            <person name="Wang Z."/>
            <person name="Pascual-Anaya J."/>
            <person name="Zadissa A."/>
            <person name="Li W."/>
            <person name="Niimura Y."/>
            <person name="Huang Z."/>
            <person name="Li C."/>
            <person name="White S."/>
            <person name="Xiong Z."/>
            <person name="Fang D."/>
            <person name="Wang B."/>
            <person name="Ming Y."/>
            <person name="Chen Y."/>
            <person name="Zheng Y."/>
            <person name="Kuraku S."/>
            <person name="Pignatelli M."/>
            <person name="Herrero J."/>
            <person name="Beal K."/>
            <person name="Nozawa M."/>
            <person name="Li Q."/>
            <person name="Wang J."/>
            <person name="Zhang H."/>
            <person name="Yu L."/>
            <person name="Shigenobu S."/>
            <person name="Wang J."/>
            <person name="Liu J."/>
            <person name="Flicek P."/>
            <person name="Searle S."/>
            <person name="Wang J."/>
            <person name="Kuratani S."/>
            <person name="Yin Y."/>
            <person name="Aken B."/>
            <person name="Zhang G."/>
            <person name="Irie N."/>
        </authorList>
    </citation>
    <scope>NUCLEOTIDE SEQUENCE [LARGE SCALE GENOMIC DNA]</scope>
</reference>
<dbReference type="InterPro" id="IPR032423">
    <property type="entry name" value="AAA_assoc_2"/>
</dbReference>
<dbReference type="EMBL" id="KB524250">
    <property type="protein sequence ID" value="EMP36657.1"/>
    <property type="molecule type" value="Genomic_DNA"/>
</dbReference>
<keyword evidence="7" id="KW-1185">Reference proteome</keyword>
<name>M7C7U5_CHEMY</name>